<organism evidence="1 2">
    <name type="scientific">Hydnum rufescens UP504</name>
    <dbReference type="NCBI Taxonomy" id="1448309"/>
    <lineage>
        <taxon>Eukaryota</taxon>
        <taxon>Fungi</taxon>
        <taxon>Dikarya</taxon>
        <taxon>Basidiomycota</taxon>
        <taxon>Agaricomycotina</taxon>
        <taxon>Agaricomycetes</taxon>
        <taxon>Cantharellales</taxon>
        <taxon>Hydnaceae</taxon>
        <taxon>Hydnum</taxon>
    </lineage>
</organism>
<gene>
    <name evidence="1" type="ORF">BS47DRAFT_1397728</name>
</gene>
<reference evidence="1" key="1">
    <citation type="journal article" date="2020" name="Nat. Commun.">
        <title>Large-scale genome sequencing of mycorrhizal fungi provides insights into the early evolution of symbiotic traits.</title>
        <authorList>
            <person name="Miyauchi S."/>
            <person name="Kiss E."/>
            <person name="Kuo A."/>
            <person name="Drula E."/>
            <person name="Kohler A."/>
            <person name="Sanchez-Garcia M."/>
            <person name="Morin E."/>
            <person name="Andreopoulos B."/>
            <person name="Barry K.W."/>
            <person name="Bonito G."/>
            <person name="Buee M."/>
            <person name="Carver A."/>
            <person name="Chen C."/>
            <person name="Cichocki N."/>
            <person name="Clum A."/>
            <person name="Culley D."/>
            <person name="Crous P.W."/>
            <person name="Fauchery L."/>
            <person name="Girlanda M."/>
            <person name="Hayes R.D."/>
            <person name="Keri Z."/>
            <person name="LaButti K."/>
            <person name="Lipzen A."/>
            <person name="Lombard V."/>
            <person name="Magnuson J."/>
            <person name="Maillard F."/>
            <person name="Murat C."/>
            <person name="Nolan M."/>
            <person name="Ohm R.A."/>
            <person name="Pangilinan J."/>
            <person name="Pereira M.F."/>
            <person name="Perotto S."/>
            <person name="Peter M."/>
            <person name="Pfister S."/>
            <person name="Riley R."/>
            <person name="Sitrit Y."/>
            <person name="Stielow J.B."/>
            <person name="Szollosi G."/>
            <person name="Zifcakova L."/>
            <person name="Stursova M."/>
            <person name="Spatafora J.W."/>
            <person name="Tedersoo L."/>
            <person name="Vaario L.M."/>
            <person name="Yamada A."/>
            <person name="Yan M."/>
            <person name="Wang P."/>
            <person name="Xu J."/>
            <person name="Bruns T."/>
            <person name="Baldrian P."/>
            <person name="Vilgalys R."/>
            <person name="Dunand C."/>
            <person name="Henrissat B."/>
            <person name="Grigoriev I.V."/>
            <person name="Hibbett D."/>
            <person name="Nagy L.G."/>
            <person name="Martin F.M."/>
        </authorList>
    </citation>
    <scope>NUCLEOTIDE SEQUENCE</scope>
    <source>
        <strain evidence="1">UP504</strain>
    </source>
</reference>
<sequence length="161" mass="18087">MPPVLSGDTVSLKLHVNAHFPIYPMSTLMRETDPERSDSLPVLENLKVPYISLPTSIEQLPTRASVVLEIEKAVARHPIASQEAFDPPLEHGPSPYDRSRLLIDPPTLLGRGMQLSWAIFQIFLHIFAETVAKIFDKMPPHMDHLPHFLASSQGEQVQRIP</sequence>
<dbReference type="AlphaFoldDB" id="A0A9P6AMF8"/>
<evidence type="ECO:0000313" key="1">
    <source>
        <dbReference type="EMBL" id="KAF9508497.1"/>
    </source>
</evidence>
<proteinExistence type="predicted"/>
<comment type="caution">
    <text evidence="1">The sequence shown here is derived from an EMBL/GenBank/DDBJ whole genome shotgun (WGS) entry which is preliminary data.</text>
</comment>
<name>A0A9P6AMF8_9AGAM</name>
<dbReference type="EMBL" id="MU129057">
    <property type="protein sequence ID" value="KAF9508497.1"/>
    <property type="molecule type" value="Genomic_DNA"/>
</dbReference>
<evidence type="ECO:0000313" key="2">
    <source>
        <dbReference type="Proteomes" id="UP000886523"/>
    </source>
</evidence>
<protein>
    <submittedName>
        <fullName evidence="1">Uncharacterized protein</fullName>
    </submittedName>
</protein>
<accession>A0A9P6AMF8</accession>
<dbReference type="Proteomes" id="UP000886523">
    <property type="component" value="Unassembled WGS sequence"/>
</dbReference>
<keyword evidence="2" id="KW-1185">Reference proteome</keyword>